<dbReference type="AlphaFoldDB" id="A0A915KUI3"/>
<evidence type="ECO:0000313" key="1">
    <source>
        <dbReference type="Proteomes" id="UP000887565"/>
    </source>
</evidence>
<dbReference type="WBParaSite" id="nRc.2.0.1.t41797-RA">
    <property type="protein sequence ID" value="nRc.2.0.1.t41797-RA"/>
    <property type="gene ID" value="nRc.2.0.1.g41797"/>
</dbReference>
<proteinExistence type="predicted"/>
<accession>A0A915KUI3</accession>
<dbReference type="Proteomes" id="UP000887565">
    <property type="component" value="Unplaced"/>
</dbReference>
<keyword evidence="1" id="KW-1185">Reference proteome</keyword>
<protein>
    <submittedName>
        <fullName evidence="2">Uncharacterized protein</fullName>
    </submittedName>
</protein>
<sequence length="92" mass="10438">MYSSTEFNALVEVKIIRRPRRIHFLAKGGELFRTIDVDHGTSKSALKTTGTIKSGLGSYEEPDEGLRINSKVQETFQRKPYSSVYYVFSCTV</sequence>
<reference evidence="2" key="1">
    <citation type="submission" date="2022-11" db="UniProtKB">
        <authorList>
            <consortium name="WormBaseParasite"/>
        </authorList>
    </citation>
    <scope>IDENTIFICATION</scope>
</reference>
<organism evidence="1 2">
    <name type="scientific">Romanomermis culicivorax</name>
    <name type="common">Nematode worm</name>
    <dbReference type="NCBI Taxonomy" id="13658"/>
    <lineage>
        <taxon>Eukaryota</taxon>
        <taxon>Metazoa</taxon>
        <taxon>Ecdysozoa</taxon>
        <taxon>Nematoda</taxon>
        <taxon>Enoplea</taxon>
        <taxon>Dorylaimia</taxon>
        <taxon>Mermithida</taxon>
        <taxon>Mermithoidea</taxon>
        <taxon>Mermithidae</taxon>
        <taxon>Romanomermis</taxon>
    </lineage>
</organism>
<name>A0A915KUI3_ROMCU</name>
<evidence type="ECO:0000313" key="2">
    <source>
        <dbReference type="WBParaSite" id="nRc.2.0.1.t41797-RA"/>
    </source>
</evidence>